<dbReference type="Pfam" id="PF01269">
    <property type="entry name" value="Fibrillarin"/>
    <property type="match status" value="1"/>
</dbReference>
<dbReference type="InterPro" id="IPR000692">
    <property type="entry name" value="Fibrillarin"/>
</dbReference>
<dbReference type="AlphaFoldDB" id="A0A9P6K3I8"/>
<protein>
    <submittedName>
        <fullName evidence="2">Uncharacterized protein</fullName>
    </submittedName>
</protein>
<dbReference type="GO" id="GO:0003723">
    <property type="term" value="F:RNA binding"/>
    <property type="evidence" value="ECO:0007669"/>
    <property type="project" value="InterPro"/>
</dbReference>
<dbReference type="EMBL" id="JAAAXW010000090">
    <property type="protein sequence ID" value="KAF9544474.1"/>
    <property type="molecule type" value="Genomic_DNA"/>
</dbReference>
<dbReference type="GO" id="GO:0006364">
    <property type="term" value="P:rRNA processing"/>
    <property type="evidence" value="ECO:0007669"/>
    <property type="project" value="InterPro"/>
</dbReference>
<dbReference type="Gene3D" id="3.40.50.150">
    <property type="entry name" value="Vaccinia Virus protein VP39"/>
    <property type="match status" value="1"/>
</dbReference>
<gene>
    <name evidence="2" type="ORF">EC957_012076</name>
</gene>
<evidence type="ECO:0000256" key="1">
    <source>
        <dbReference type="SAM" id="MobiDB-lite"/>
    </source>
</evidence>
<feature type="compositionally biased region" description="Basic and acidic residues" evidence="1">
    <location>
        <begin position="1"/>
        <end position="12"/>
    </location>
</feature>
<sequence>MGFGDRGDRDGRGGGGGGFGGDRGGRGGGRGLDQSRIIGINAHHFLKNNGHIVISIKANCIDSIRRCRHGLVPEKSLNFRSSASSSRSS</sequence>
<feature type="compositionally biased region" description="Gly residues" evidence="1">
    <location>
        <begin position="13"/>
        <end position="31"/>
    </location>
</feature>
<proteinExistence type="predicted"/>
<evidence type="ECO:0000313" key="3">
    <source>
        <dbReference type="Proteomes" id="UP000723463"/>
    </source>
</evidence>
<reference evidence="2" key="1">
    <citation type="journal article" date="2020" name="Fungal Divers.">
        <title>Resolving the Mortierellaceae phylogeny through synthesis of multi-gene phylogenetics and phylogenomics.</title>
        <authorList>
            <person name="Vandepol N."/>
            <person name="Liber J."/>
            <person name="Desiro A."/>
            <person name="Na H."/>
            <person name="Kennedy M."/>
            <person name="Barry K."/>
            <person name="Grigoriev I.V."/>
            <person name="Miller A.N."/>
            <person name="O'Donnell K."/>
            <person name="Stajich J.E."/>
            <person name="Bonito G."/>
        </authorList>
    </citation>
    <scope>NUCLEOTIDE SEQUENCE</scope>
    <source>
        <strain evidence="2">NRRL 2591</strain>
    </source>
</reference>
<dbReference type="GO" id="GO:0008168">
    <property type="term" value="F:methyltransferase activity"/>
    <property type="evidence" value="ECO:0007669"/>
    <property type="project" value="InterPro"/>
</dbReference>
<dbReference type="Proteomes" id="UP000723463">
    <property type="component" value="Unassembled WGS sequence"/>
</dbReference>
<accession>A0A9P6K3I8</accession>
<name>A0A9P6K3I8_9FUNG</name>
<comment type="caution">
    <text evidence="2">The sequence shown here is derived from an EMBL/GenBank/DDBJ whole genome shotgun (WGS) entry which is preliminary data.</text>
</comment>
<evidence type="ECO:0000313" key="2">
    <source>
        <dbReference type="EMBL" id="KAF9544474.1"/>
    </source>
</evidence>
<organism evidence="2 3">
    <name type="scientific">Mortierella hygrophila</name>
    <dbReference type="NCBI Taxonomy" id="979708"/>
    <lineage>
        <taxon>Eukaryota</taxon>
        <taxon>Fungi</taxon>
        <taxon>Fungi incertae sedis</taxon>
        <taxon>Mucoromycota</taxon>
        <taxon>Mortierellomycotina</taxon>
        <taxon>Mortierellomycetes</taxon>
        <taxon>Mortierellales</taxon>
        <taxon>Mortierellaceae</taxon>
        <taxon>Mortierella</taxon>
    </lineage>
</organism>
<keyword evidence="3" id="KW-1185">Reference proteome</keyword>
<dbReference type="InterPro" id="IPR029063">
    <property type="entry name" value="SAM-dependent_MTases_sf"/>
</dbReference>
<feature type="region of interest" description="Disordered" evidence="1">
    <location>
        <begin position="1"/>
        <end position="33"/>
    </location>
</feature>